<dbReference type="OrthoDB" id="46225at2"/>
<keyword evidence="1" id="KW-0175">Coiled coil</keyword>
<dbReference type="SUPFAM" id="SSF52980">
    <property type="entry name" value="Restriction endonuclease-like"/>
    <property type="match status" value="1"/>
</dbReference>
<protein>
    <submittedName>
        <fullName evidence="4">YqaJ viral recombinase family protein</fullName>
    </submittedName>
</protein>
<sequence length="303" mass="33705">MNAPVSVGQLDRQKYLGGSDVAAILGISPWRTPLDVFLDKVRGREEITDPAKLKVLRRGTRMEPYILDLLAEEEGIEIVARGERYLDPTHDFIAAEIDAETDDGRNIEIKSSSPFKSREWGEQQTDRIPVYYAAQAMHGLMVTGREQAIFGVLIGSDDFRVYRLDRDEETIAAIREKEVEFWQRVQANDPPAASTVDDVLRFYGPKDDGAALTAPAHIAEAVAQLKQLKADVKDREGEIERIEEEIKVFLGPAATLLGANGKPLATWKAQTSVRLDGKALEAAHPDLAAKFKKATETRVLRIK</sequence>
<dbReference type="NCBIfam" id="TIGR03033">
    <property type="entry name" value="phage_rel_nuc"/>
    <property type="match status" value="1"/>
</dbReference>
<evidence type="ECO:0000313" key="3">
    <source>
        <dbReference type="Proteomes" id="UP000675920"/>
    </source>
</evidence>
<organism evidence="3 4">
    <name type="scientific">Derxia gummosa DSM 723</name>
    <dbReference type="NCBI Taxonomy" id="1121388"/>
    <lineage>
        <taxon>Bacteria</taxon>
        <taxon>Pseudomonadati</taxon>
        <taxon>Pseudomonadota</taxon>
        <taxon>Betaproteobacteria</taxon>
        <taxon>Burkholderiales</taxon>
        <taxon>Alcaligenaceae</taxon>
        <taxon>Derxia</taxon>
    </lineage>
</organism>
<accession>A0A8B6X2R2</accession>
<dbReference type="Pfam" id="PF09588">
    <property type="entry name" value="YqaJ"/>
    <property type="match status" value="1"/>
</dbReference>
<dbReference type="Proteomes" id="UP000675920">
    <property type="component" value="Unplaced"/>
</dbReference>
<evidence type="ECO:0000256" key="1">
    <source>
        <dbReference type="SAM" id="Coils"/>
    </source>
</evidence>
<dbReference type="RefSeq" id="WP_028310958.1">
    <property type="nucleotide sequence ID" value="NZ_AXWS01000008.1"/>
</dbReference>
<dbReference type="AlphaFoldDB" id="A0A8B6X2R2"/>
<reference evidence="4" key="1">
    <citation type="submission" date="2025-08" db="UniProtKB">
        <authorList>
            <consortium name="RefSeq"/>
        </authorList>
    </citation>
    <scope>IDENTIFICATION</scope>
</reference>
<dbReference type="InterPro" id="IPR011335">
    <property type="entry name" value="Restrct_endonuc-II-like"/>
</dbReference>
<proteinExistence type="predicted"/>
<name>A0A8B6X2R2_9BURK</name>
<dbReference type="Gene3D" id="3.90.320.10">
    <property type="match status" value="1"/>
</dbReference>
<dbReference type="InterPro" id="IPR017482">
    <property type="entry name" value="Lambda-type_endonuclease"/>
</dbReference>
<dbReference type="InterPro" id="IPR011604">
    <property type="entry name" value="PDDEXK-like_dom_sf"/>
</dbReference>
<feature type="coiled-coil region" evidence="1">
    <location>
        <begin position="218"/>
        <end position="245"/>
    </location>
</feature>
<keyword evidence="3" id="KW-1185">Reference proteome</keyword>
<feature type="domain" description="YqaJ viral recombinase" evidence="2">
    <location>
        <begin position="11"/>
        <end position="146"/>
    </location>
</feature>
<evidence type="ECO:0000259" key="2">
    <source>
        <dbReference type="Pfam" id="PF09588"/>
    </source>
</evidence>
<dbReference type="InterPro" id="IPR019080">
    <property type="entry name" value="YqaJ_viral_recombinase"/>
</dbReference>
<evidence type="ECO:0000313" key="4">
    <source>
        <dbReference type="RefSeq" id="WP_028310958.1"/>
    </source>
</evidence>